<organism evidence="2 3">
    <name type="scientific">Plakobranchus ocellatus</name>
    <dbReference type="NCBI Taxonomy" id="259542"/>
    <lineage>
        <taxon>Eukaryota</taxon>
        <taxon>Metazoa</taxon>
        <taxon>Spiralia</taxon>
        <taxon>Lophotrochozoa</taxon>
        <taxon>Mollusca</taxon>
        <taxon>Gastropoda</taxon>
        <taxon>Heterobranchia</taxon>
        <taxon>Euthyneura</taxon>
        <taxon>Panpulmonata</taxon>
        <taxon>Sacoglossa</taxon>
        <taxon>Placobranchoidea</taxon>
        <taxon>Plakobranchidae</taxon>
        <taxon>Plakobranchus</taxon>
    </lineage>
</organism>
<dbReference type="AlphaFoldDB" id="A0AAV4D5A7"/>
<keyword evidence="3" id="KW-1185">Reference proteome</keyword>
<dbReference type="PANTHER" id="PTHR47266">
    <property type="entry name" value="ENDONUCLEASE-RELATED"/>
    <property type="match status" value="1"/>
</dbReference>
<name>A0AAV4D5A7_9GAST</name>
<evidence type="ECO:0000313" key="3">
    <source>
        <dbReference type="Proteomes" id="UP000735302"/>
    </source>
</evidence>
<dbReference type="FunFam" id="1.10.340.70:FF:000001">
    <property type="entry name" value="Retrovirus-related Pol polyprotein from transposon gypsy-like Protein"/>
    <property type="match status" value="1"/>
</dbReference>
<sequence length="104" mass="11925">MTFQRVNKIAFFEKIKGIVYRKFEDPGGNTSLKQVVLSRSLCKYVMSMAHDSITGVHKGIKRTNNKVPSNFYWPGVGVEVKRYCRSCDVCQRIGIVLCPRKRLP</sequence>
<dbReference type="InterPro" id="IPR052160">
    <property type="entry name" value="Gypsy_RT_Integrase-like"/>
</dbReference>
<dbReference type="EMBL" id="BLXT01007492">
    <property type="protein sequence ID" value="GFO39369.1"/>
    <property type="molecule type" value="Genomic_DNA"/>
</dbReference>
<protein>
    <submittedName>
        <fullName evidence="2">Gypsy retrotransposon integrase-like protein 1</fullName>
    </submittedName>
</protein>
<proteinExistence type="predicted"/>
<accession>A0AAV4D5A7</accession>
<comment type="caution">
    <text evidence="2">The sequence shown here is derived from an EMBL/GenBank/DDBJ whole genome shotgun (WGS) entry which is preliminary data.</text>
</comment>
<dbReference type="Proteomes" id="UP000735302">
    <property type="component" value="Unassembled WGS sequence"/>
</dbReference>
<feature type="domain" description="Integrase zinc-binding" evidence="1">
    <location>
        <begin position="39"/>
        <end position="92"/>
    </location>
</feature>
<reference evidence="2 3" key="1">
    <citation type="journal article" date="2021" name="Elife">
        <title>Chloroplast acquisition without the gene transfer in kleptoplastic sea slugs, Plakobranchus ocellatus.</title>
        <authorList>
            <person name="Maeda T."/>
            <person name="Takahashi S."/>
            <person name="Yoshida T."/>
            <person name="Shimamura S."/>
            <person name="Takaki Y."/>
            <person name="Nagai Y."/>
            <person name="Toyoda A."/>
            <person name="Suzuki Y."/>
            <person name="Arimoto A."/>
            <person name="Ishii H."/>
            <person name="Satoh N."/>
            <person name="Nishiyama T."/>
            <person name="Hasebe M."/>
            <person name="Maruyama T."/>
            <person name="Minagawa J."/>
            <person name="Obokata J."/>
            <person name="Shigenobu S."/>
        </authorList>
    </citation>
    <scope>NUCLEOTIDE SEQUENCE [LARGE SCALE GENOMIC DNA]</scope>
</reference>
<evidence type="ECO:0000259" key="1">
    <source>
        <dbReference type="Pfam" id="PF17921"/>
    </source>
</evidence>
<dbReference type="InterPro" id="IPR041588">
    <property type="entry name" value="Integrase_H2C2"/>
</dbReference>
<dbReference type="Pfam" id="PF17921">
    <property type="entry name" value="Integrase_H2C2"/>
    <property type="match status" value="1"/>
</dbReference>
<evidence type="ECO:0000313" key="2">
    <source>
        <dbReference type="EMBL" id="GFO39369.1"/>
    </source>
</evidence>
<gene>
    <name evidence="2" type="ORF">PoB_006587400</name>
</gene>
<dbReference type="Gene3D" id="1.10.340.70">
    <property type="match status" value="1"/>
</dbReference>